<gene>
    <name evidence="3" type="ORF">OG849_32865</name>
</gene>
<keyword evidence="3" id="KW-0560">Oxidoreductase</keyword>
<proteinExistence type="predicted"/>
<reference evidence="3 4" key="1">
    <citation type="submission" date="2022-10" db="EMBL/GenBank/DDBJ databases">
        <title>The complete genomes of actinobacterial strains from the NBC collection.</title>
        <authorList>
            <person name="Joergensen T.S."/>
            <person name="Alvarez Arevalo M."/>
            <person name="Sterndorff E.B."/>
            <person name="Faurdal D."/>
            <person name="Vuksanovic O."/>
            <person name="Mourched A.-S."/>
            <person name="Charusanti P."/>
            <person name="Shaw S."/>
            <person name="Blin K."/>
            <person name="Weber T."/>
        </authorList>
    </citation>
    <scope>NUCLEOTIDE SEQUENCE [LARGE SCALE GENOMIC DNA]</scope>
    <source>
        <strain evidence="3 4">NBC 01792</strain>
    </source>
</reference>
<protein>
    <submittedName>
        <fullName evidence="3">MsnO8 family LLM class oxidoreductase</fullName>
        <ecNumber evidence="3">1.-.-.-</ecNumber>
    </submittedName>
</protein>
<evidence type="ECO:0000256" key="1">
    <source>
        <dbReference type="ARBA" id="ARBA00007789"/>
    </source>
</evidence>
<dbReference type="EMBL" id="CP109083">
    <property type="protein sequence ID" value="WSB11719.1"/>
    <property type="molecule type" value="Genomic_DNA"/>
</dbReference>
<feature type="domain" description="Luciferase-like" evidence="2">
    <location>
        <begin position="1"/>
        <end position="287"/>
    </location>
</feature>
<dbReference type="Gene3D" id="3.20.20.30">
    <property type="entry name" value="Luciferase-like domain"/>
    <property type="match status" value="1"/>
</dbReference>
<dbReference type="Pfam" id="PF00296">
    <property type="entry name" value="Bac_luciferase"/>
    <property type="match status" value="1"/>
</dbReference>
<dbReference type="EC" id="1.-.-.-" evidence="3"/>
<dbReference type="InterPro" id="IPR019949">
    <property type="entry name" value="CmoO-like"/>
</dbReference>
<dbReference type="RefSeq" id="WP_326702336.1">
    <property type="nucleotide sequence ID" value="NZ_CP109083.1"/>
</dbReference>
<keyword evidence="4" id="KW-1185">Reference proteome</keyword>
<evidence type="ECO:0000313" key="4">
    <source>
        <dbReference type="Proteomes" id="UP001356428"/>
    </source>
</evidence>
<accession>A0ABZ1F6G3</accession>
<dbReference type="PANTHER" id="PTHR30137">
    <property type="entry name" value="LUCIFERASE-LIKE MONOOXYGENASE"/>
    <property type="match status" value="1"/>
</dbReference>
<organism evidence="3 4">
    <name type="scientific">Streptomyces cyaneofuscatus</name>
    <dbReference type="NCBI Taxonomy" id="66883"/>
    <lineage>
        <taxon>Bacteria</taxon>
        <taxon>Bacillati</taxon>
        <taxon>Actinomycetota</taxon>
        <taxon>Actinomycetes</taxon>
        <taxon>Kitasatosporales</taxon>
        <taxon>Streptomycetaceae</taxon>
        <taxon>Streptomyces</taxon>
    </lineage>
</organism>
<dbReference type="InterPro" id="IPR050766">
    <property type="entry name" value="Bact_Lucif_Oxidored"/>
</dbReference>
<dbReference type="InterPro" id="IPR011251">
    <property type="entry name" value="Luciferase-like_dom"/>
</dbReference>
<dbReference type="SUPFAM" id="SSF51679">
    <property type="entry name" value="Bacterial luciferase-like"/>
    <property type="match status" value="1"/>
</dbReference>
<dbReference type="PANTHER" id="PTHR30137:SF20">
    <property type="entry name" value="N-ACETYL-S-ALKYLCYSTEINE MONOOXYGENASE"/>
    <property type="match status" value="1"/>
</dbReference>
<dbReference type="NCBIfam" id="TIGR03558">
    <property type="entry name" value="oxido_grp_1"/>
    <property type="match status" value="1"/>
</dbReference>
<evidence type="ECO:0000259" key="2">
    <source>
        <dbReference type="Pfam" id="PF00296"/>
    </source>
</evidence>
<comment type="similarity">
    <text evidence="1">To bacterial alkanal monooxygenase alpha and beta chains.</text>
</comment>
<evidence type="ECO:0000313" key="3">
    <source>
        <dbReference type="EMBL" id="WSB11719.1"/>
    </source>
</evidence>
<dbReference type="InterPro" id="IPR036661">
    <property type="entry name" value="Luciferase-like_sf"/>
</dbReference>
<dbReference type="Proteomes" id="UP001356428">
    <property type="component" value="Chromosome"/>
</dbReference>
<dbReference type="GO" id="GO:0016491">
    <property type="term" value="F:oxidoreductase activity"/>
    <property type="evidence" value="ECO:0007669"/>
    <property type="project" value="UniProtKB-KW"/>
</dbReference>
<sequence>MRLSVLDQSPVGEGSSHADALLASVDLAQAAEEWGFARYWTAEHHASPGFAGSAPEILAAVLLARTSRMPVGTGGVLLPRYPPVKVAEVFAVLASLYPGRVDMGLGRAGGPAADYPQRVSLLRRLLGMDGSAKDGTAEDDAHRLVGAPAVPPRMWLLGAGSGSARMAGELGTDFAYAHFLAPDRAEEALTTYRTLLRGGNATDEAPGVLAVRVVTAESEAEAEALAHSVLLWRSRKDLGEDLPLPSARVARNHRWTALEAERASVRGRSLVWGTPDQVLTRLAELAKEYAVEEVMVNTLTCDPEDRFHSYRLLAEWQAATVGG</sequence>
<name>A0ABZ1F6G3_9ACTN</name>